<evidence type="ECO:0000256" key="1">
    <source>
        <dbReference type="SAM" id="Phobius"/>
    </source>
</evidence>
<dbReference type="EMBL" id="FPBH01000001">
    <property type="protein sequence ID" value="SFT45607.1"/>
    <property type="molecule type" value="Genomic_DNA"/>
</dbReference>
<name>A0A1I6Y5C7_9BURK</name>
<organism evidence="2 3">
    <name type="scientific">Paraburkholderia aspalathi</name>
    <dbReference type="NCBI Taxonomy" id="1324617"/>
    <lineage>
        <taxon>Bacteria</taxon>
        <taxon>Pseudomonadati</taxon>
        <taxon>Pseudomonadota</taxon>
        <taxon>Betaproteobacteria</taxon>
        <taxon>Burkholderiales</taxon>
        <taxon>Burkholderiaceae</taxon>
        <taxon>Paraburkholderia</taxon>
    </lineage>
</organism>
<dbReference type="AlphaFoldDB" id="A0A1I6Y5C7"/>
<proteinExistence type="predicted"/>
<gene>
    <name evidence="2" type="ORF">SAMN05192563_1001322</name>
</gene>
<reference evidence="2 3" key="1">
    <citation type="submission" date="2016-10" db="EMBL/GenBank/DDBJ databases">
        <authorList>
            <person name="de Groot N.N."/>
        </authorList>
    </citation>
    <scope>NUCLEOTIDE SEQUENCE [LARGE SCALE GENOMIC DNA]</scope>
    <source>
        <strain evidence="2 3">LMG 27731</strain>
    </source>
</reference>
<keyword evidence="1" id="KW-0472">Membrane</keyword>
<dbReference type="RefSeq" id="WP_093632591.1">
    <property type="nucleotide sequence ID" value="NZ_FPBH01000001.1"/>
</dbReference>
<feature type="transmembrane region" description="Helical" evidence="1">
    <location>
        <begin position="41"/>
        <end position="67"/>
    </location>
</feature>
<evidence type="ECO:0000313" key="3">
    <source>
        <dbReference type="Proteomes" id="UP000198844"/>
    </source>
</evidence>
<feature type="transmembrane region" description="Helical" evidence="1">
    <location>
        <begin position="6"/>
        <end position="29"/>
    </location>
</feature>
<dbReference type="OrthoDB" id="116156at2"/>
<protein>
    <recommendedName>
        <fullName evidence="4">Phage abortive infection protein</fullName>
    </recommendedName>
</protein>
<evidence type="ECO:0000313" key="2">
    <source>
        <dbReference type="EMBL" id="SFT45607.1"/>
    </source>
</evidence>
<dbReference type="Proteomes" id="UP000198844">
    <property type="component" value="Unassembled WGS sequence"/>
</dbReference>
<evidence type="ECO:0008006" key="4">
    <source>
        <dbReference type="Google" id="ProtNLM"/>
    </source>
</evidence>
<dbReference type="Pfam" id="PF15956">
    <property type="entry name" value="DUF4760"/>
    <property type="match status" value="1"/>
</dbReference>
<accession>A0A1I6Y5C7</accession>
<keyword evidence="1" id="KW-1133">Transmembrane helix</keyword>
<sequence length="210" mass="23933">MTKDKYSLAVFLVLAAAIGFYLATVYQTGTFLKVANAVQRWSLWGSFATCASALFAACAVWVAVWSFHSQVQQSKITLGVEVLMKLNDDFDSQRMRTKRALAAKSLKDHPGEGTADIDAVLDFIEGVALFERRGVIETEFVWHDFYEWFSPYYHLTKTYRAEVRNRDSTIWVDLEGLYQRVSPFQGADQPRHPTPAELTEFLNDEIMLVD</sequence>
<keyword evidence="1" id="KW-0812">Transmembrane</keyword>
<dbReference type="InterPro" id="IPR031876">
    <property type="entry name" value="DUF4760"/>
</dbReference>